<dbReference type="CDD" id="cd01992">
    <property type="entry name" value="TilS_N"/>
    <property type="match status" value="1"/>
</dbReference>
<organism evidence="10 11">
    <name type="scientific">Uruburuella testudinis</name>
    <dbReference type="NCBI Taxonomy" id="1282863"/>
    <lineage>
        <taxon>Bacteria</taxon>
        <taxon>Pseudomonadati</taxon>
        <taxon>Pseudomonadota</taxon>
        <taxon>Betaproteobacteria</taxon>
        <taxon>Neisseriales</taxon>
        <taxon>Neisseriaceae</taxon>
        <taxon>Uruburuella</taxon>
    </lineage>
</organism>
<dbReference type="InterPro" id="IPR012795">
    <property type="entry name" value="tRNA_Ile_lys_synt_N"/>
</dbReference>
<evidence type="ECO:0000256" key="2">
    <source>
        <dbReference type="ARBA" id="ARBA00022490"/>
    </source>
</evidence>
<comment type="catalytic activity">
    <reaction evidence="7 8">
        <text>cytidine(34) in tRNA(Ile2) + L-lysine + ATP = lysidine(34) in tRNA(Ile2) + AMP + diphosphate + H(+)</text>
        <dbReference type="Rhea" id="RHEA:43744"/>
        <dbReference type="Rhea" id="RHEA-COMP:10625"/>
        <dbReference type="Rhea" id="RHEA-COMP:10670"/>
        <dbReference type="ChEBI" id="CHEBI:15378"/>
        <dbReference type="ChEBI" id="CHEBI:30616"/>
        <dbReference type="ChEBI" id="CHEBI:32551"/>
        <dbReference type="ChEBI" id="CHEBI:33019"/>
        <dbReference type="ChEBI" id="CHEBI:82748"/>
        <dbReference type="ChEBI" id="CHEBI:83665"/>
        <dbReference type="ChEBI" id="CHEBI:456215"/>
        <dbReference type="EC" id="6.3.4.19"/>
    </reaction>
</comment>
<dbReference type="InterPro" id="IPR014729">
    <property type="entry name" value="Rossmann-like_a/b/a_fold"/>
</dbReference>
<gene>
    <name evidence="8 10" type="primary">tilS</name>
    <name evidence="10" type="ORF">LVJ83_07150</name>
</gene>
<dbReference type="HAMAP" id="MF_01161">
    <property type="entry name" value="tRNA_Ile_lys_synt"/>
    <property type="match status" value="1"/>
</dbReference>
<dbReference type="Pfam" id="PF09179">
    <property type="entry name" value="TilS"/>
    <property type="match status" value="1"/>
</dbReference>
<dbReference type="EC" id="6.3.4.19" evidence="8"/>
<proteinExistence type="inferred from homology"/>
<dbReference type="Pfam" id="PF01171">
    <property type="entry name" value="ATP_bind_3"/>
    <property type="match status" value="1"/>
</dbReference>
<keyword evidence="5 8" id="KW-0547">Nucleotide-binding</keyword>
<dbReference type="PANTHER" id="PTHR43033:SF1">
    <property type="entry name" value="TRNA(ILE)-LYSIDINE SYNTHASE-RELATED"/>
    <property type="match status" value="1"/>
</dbReference>
<comment type="similarity">
    <text evidence="8">Belongs to the tRNA(Ile)-lysidine synthase family.</text>
</comment>
<evidence type="ECO:0000256" key="6">
    <source>
        <dbReference type="ARBA" id="ARBA00022840"/>
    </source>
</evidence>
<keyword evidence="11" id="KW-1185">Reference proteome</keyword>
<dbReference type="Proteomes" id="UP000829817">
    <property type="component" value="Chromosome"/>
</dbReference>
<dbReference type="SMART" id="SM00977">
    <property type="entry name" value="TilS_C"/>
    <property type="match status" value="1"/>
</dbReference>
<feature type="binding site" evidence="8">
    <location>
        <begin position="37"/>
        <end position="42"/>
    </location>
    <ligand>
        <name>ATP</name>
        <dbReference type="ChEBI" id="CHEBI:30616"/>
    </ligand>
</feature>
<dbReference type="Gene3D" id="1.20.59.20">
    <property type="match status" value="1"/>
</dbReference>
<dbReference type="Gene3D" id="3.40.50.620">
    <property type="entry name" value="HUPs"/>
    <property type="match status" value="1"/>
</dbReference>
<accession>A0ABY4DQ74</accession>
<dbReference type="Pfam" id="PF11734">
    <property type="entry name" value="TilS_C"/>
    <property type="match status" value="1"/>
</dbReference>
<dbReference type="PANTHER" id="PTHR43033">
    <property type="entry name" value="TRNA(ILE)-LYSIDINE SYNTHASE-RELATED"/>
    <property type="match status" value="1"/>
</dbReference>
<evidence type="ECO:0000256" key="3">
    <source>
        <dbReference type="ARBA" id="ARBA00022598"/>
    </source>
</evidence>
<evidence type="ECO:0000313" key="10">
    <source>
        <dbReference type="EMBL" id="UOO80767.1"/>
    </source>
</evidence>
<dbReference type="SUPFAM" id="SSF82829">
    <property type="entry name" value="MesJ substrate recognition domain-like"/>
    <property type="match status" value="1"/>
</dbReference>
<keyword evidence="6 8" id="KW-0067">ATP-binding</keyword>
<dbReference type="InterPro" id="IPR012796">
    <property type="entry name" value="Lysidine-tRNA-synth_C"/>
</dbReference>
<evidence type="ECO:0000256" key="8">
    <source>
        <dbReference type="HAMAP-Rule" id="MF_01161"/>
    </source>
</evidence>
<keyword evidence="2 8" id="KW-0963">Cytoplasm</keyword>
<reference evidence="10 11" key="1">
    <citation type="journal article" date="2022" name="Res Sq">
        <title>Evolution of multicellular longitudinally dividing oral cavity symbionts (Neisseriaceae).</title>
        <authorList>
            <person name="Nyongesa S."/>
            <person name="Weber P."/>
            <person name="Bernet E."/>
            <person name="Pullido F."/>
            <person name="Nieckarz M."/>
            <person name="Delaby M."/>
            <person name="Nieves C."/>
            <person name="Viehboeck T."/>
            <person name="Krause N."/>
            <person name="Rivera-Millot A."/>
            <person name="Nakamura A."/>
            <person name="Vischer N."/>
            <person name="VanNieuwenhze M."/>
            <person name="Brun Y."/>
            <person name="Cava F."/>
            <person name="Bulgheresi S."/>
            <person name="Veyrier F."/>
        </authorList>
    </citation>
    <scope>NUCLEOTIDE SEQUENCE [LARGE SCALE GENOMIC DNA]</scope>
    <source>
        <strain evidence="10 11">CCUG 63373m</strain>
    </source>
</reference>
<evidence type="ECO:0000256" key="5">
    <source>
        <dbReference type="ARBA" id="ARBA00022741"/>
    </source>
</evidence>
<comment type="function">
    <text evidence="8">Ligates lysine onto the cytidine present at position 34 of the AUA codon-specific tRNA(Ile) that contains the anticodon CAU, in an ATP-dependent manner. Cytidine is converted to lysidine, thus changing the amino acid specificity of the tRNA from methionine to isoleucine.</text>
</comment>
<comment type="subcellular location">
    <subcellularLocation>
        <location evidence="1 8">Cytoplasm</location>
    </subcellularLocation>
</comment>
<comment type="domain">
    <text evidence="8">The N-terminal region contains the highly conserved SGGXDS motif, predicted to be a P-loop motif involved in ATP binding.</text>
</comment>
<dbReference type="NCBIfam" id="TIGR02433">
    <property type="entry name" value="lysidine_TilS_C"/>
    <property type="match status" value="1"/>
</dbReference>
<dbReference type="InterPro" id="IPR011063">
    <property type="entry name" value="TilS/TtcA_N"/>
</dbReference>
<dbReference type="SUPFAM" id="SSF52402">
    <property type="entry name" value="Adenine nucleotide alpha hydrolases-like"/>
    <property type="match status" value="1"/>
</dbReference>
<evidence type="ECO:0000256" key="1">
    <source>
        <dbReference type="ARBA" id="ARBA00004496"/>
    </source>
</evidence>
<dbReference type="EMBL" id="CP091508">
    <property type="protein sequence ID" value="UOO80767.1"/>
    <property type="molecule type" value="Genomic_DNA"/>
</dbReference>
<keyword evidence="4 8" id="KW-0819">tRNA processing</keyword>
<sequence length="451" mass="49838">MNPMTAPHETAPDLPAALAAAWPSEIGAGSGIEVGLSGGLDSVVLLHVLAGLRERFGFGLQAVHVHHGLNAAADEWAQFCRTLCERLAVPLRLEKVQVGTAGLGVEAAARKARYQAFAASRCGVLALAHHRDDQVETFLLAALRGGGLRALAAMPEWRPLNGKTRIWRPLLAFRRDELAAYAAAYGWDFVQDSSNADNALLRNWLRNEGLPPWRDRLPHLDAHIVHSIGALQDELALLEEISGQDWQAVHHNGSFDVCRWRALSDVRRRQQLLRLAKHHHLGMPGSASVADFAQTLLHLQTASAQWHLPHGHVYAYRNRLFAQPHDWLSDCPWLPEGKTSTGRLNNLLTENGFTLRPNLFGLREEVLNSAGGIRAVAAADVINLAVGRKSVGKILQECKVPPFVRPYWPIVTDSENRCVAIANVWVNVHYGCRNGVLPVFEPFNRFILEPK</sequence>
<feature type="domain" description="Lysidine-tRNA(Ile) synthetase C-terminal" evidence="9">
    <location>
        <begin position="371"/>
        <end position="439"/>
    </location>
</feature>
<dbReference type="RefSeq" id="WP_244783838.1">
    <property type="nucleotide sequence ID" value="NZ_CP091508.1"/>
</dbReference>
<dbReference type="SUPFAM" id="SSF56037">
    <property type="entry name" value="PheT/TilS domain"/>
    <property type="match status" value="1"/>
</dbReference>
<evidence type="ECO:0000259" key="9">
    <source>
        <dbReference type="SMART" id="SM00977"/>
    </source>
</evidence>
<dbReference type="NCBIfam" id="TIGR02432">
    <property type="entry name" value="lysidine_TilS_N"/>
    <property type="match status" value="1"/>
</dbReference>
<dbReference type="InterPro" id="IPR012094">
    <property type="entry name" value="tRNA_Ile_lys_synt"/>
</dbReference>
<protein>
    <recommendedName>
        <fullName evidence="8">tRNA(Ile)-lysidine synthase</fullName>
        <ecNumber evidence="8">6.3.4.19</ecNumber>
    </recommendedName>
    <alternativeName>
        <fullName evidence="8">tRNA(Ile)-2-lysyl-cytidine synthase</fullName>
    </alternativeName>
    <alternativeName>
        <fullName evidence="8">tRNA(Ile)-lysidine synthetase</fullName>
    </alternativeName>
</protein>
<evidence type="ECO:0000256" key="7">
    <source>
        <dbReference type="ARBA" id="ARBA00048539"/>
    </source>
</evidence>
<dbReference type="GO" id="GO:0032267">
    <property type="term" value="F:tRNA(Ile)-lysidine synthase activity"/>
    <property type="evidence" value="ECO:0007669"/>
    <property type="project" value="UniProtKB-EC"/>
</dbReference>
<name>A0ABY4DQ74_9NEIS</name>
<evidence type="ECO:0000256" key="4">
    <source>
        <dbReference type="ARBA" id="ARBA00022694"/>
    </source>
</evidence>
<evidence type="ECO:0000313" key="11">
    <source>
        <dbReference type="Proteomes" id="UP000829817"/>
    </source>
</evidence>
<keyword evidence="3 8" id="KW-0436">Ligase</keyword>
<dbReference type="InterPro" id="IPR015262">
    <property type="entry name" value="tRNA_Ile_lys_synt_subst-bd"/>
</dbReference>